<reference evidence="3" key="3">
    <citation type="submission" date="2018-08" db="UniProtKB">
        <authorList>
            <consortium name="EnsemblPlants"/>
        </authorList>
    </citation>
    <scope>IDENTIFICATION</scope>
    <source>
        <strain evidence="3">cv. Bd21</strain>
    </source>
</reference>
<feature type="region of interest" description="Disordered" evidence="1">
    <location>
        <begin position="69"/>
        <end position="99"/>
    </location>
</feature>
<dbReference type="AlphaFoldDB" id="A0A0Q3PF63"/>
<dbReference type="InParanoid" id="A0A0Q3PF63"/>
<evidence type="ECO:0000256" key="1">
    <source>
        <dbReference type="SAM" id="MobiDB-lite"/>
    </source>
</evidence>
<name>A0A0Q3PF63_BRADI</name>
<dbReference type="EMBL" id="CM000883">
    <property type="protein sequence ID" value="KQJ87985.1"/>
    <property type="molecule type" value="Genomic_DNA"/>
</dbReference>
<dbReference type="EnsemblPlants" id="KQJ87985">
    <property type="protein sequence ID" value="KQJ87985"/>
    <property type="gene ID" value="BRADI_4g14718v3"/>
</dbReference>
<keyword evidence="4" id="KW-1185">Reference proteome</keyword>
<organism evidence="2">
    <name type="scientific">Brachypodium distachyon</name>
    <name type="common">Purple false brome</name>
    <name type="synonym">Trachynia distachya</name>
    <dbReference type="NCBI Taxonomy" id="15368"/>
    <lineage>
        <taxon>Eukaryota</taxon>
        <taxon>Viridiplantae</taxon>
        <taxon>Streptophyta</taxon>
        <taxon>Embryophyta</taxon>
        <taxon>Tracheophyta</taxon>
        <taxon>Spermatophyta</taxon>
        <taxon>Magnoliopsida</taxon>
        <taxon>Liliopsida</taxon>
        <taxon>Poales</taxon>
        <taxon>Poaceae</taxon>
        <taxon>BOP clade</taxon>
        <taxon>Pooideae</taxon>
        <taxon>Stipodae</taxon>
        <taxon>Brachypodieae</taxon>
        <taxon>Brachypodium</taxon>
    </lineage>
</organism>
<evidence type="ECO:0000313" key="3">
    <source>
        <dbReference type="EnsemblPlants" id="KQJ87985"/>
    </source>
</evidence>
<dbReference type="Proteomes" id="UP000008810">
    <property type="component" value="Chromosome 4"/>
</dbReference>
<evidence type="ECO:0000313" key="4">
    <source>
        <dbReference type="Proteomes" id="UP000008810"/>
    </source>
</evidence>
<dbReference type="Gramene" id="KQJ87985">
    <property type="protein sequence ID" value="KQJ87985"/>
    <property type="gene ID" value="BRADI_4g14718v3"/>
</dbReference>
<sequence length="99" mass="11344">MLQFVICVHGELAIVVCFCRNNKEIELVDESSDEHHMIATSILWPLEQEAVEDECYSTWCLSCAVDPRQDNKQAEGDDSHPSESIHRWRMRAPSSDPQV</sequence>
<reference evidence="2" key="2">
    <citation type="submission" date="2017-06" db="EMBL/GenBank/DDBJ databases">
        <title>WGS assembly of Brachypodium distachyon.</title>
        <authorList>
            <consortium name="The International Brachypodium Initiative"/>
            <person name="Lucas S."/>
            <person name="Harmon-Smith M."/>
            <person name="Lail K."/>
            <person name="Tice H."/>
            <person name="Grimwood J."/>
            <person name="Bruce D."/>
            <person name="Barry K."/>
            <person name="Shu S."/>
            <person name="Lindquist E."/>
            <person name="Wang M."/>
            <person name="Pitluck S."/>
            <person name="Vogel J.P."/>
            <person name="Garvin D.F."/>
            <person name="Mockler T.C."/>
            <person name="Schmutz J."/>
            <person name="Rokhsar D."/>
            <person name="Bevan M.W."/>
        </authorList>
    </citation>
    <scope>NUCLEOTIDE SEQUENCE</scope>
    <source>
        <strain evidence="2">Bd21</strain>
    </source>
</reference>
<protein>
    <submittedName>
        <fullName evidence="2 3">Uncharacterized protein</fullName>
    </submittedName>
</protein>
<reference evidence="2 3" key="1">
    <citation type="journal article" date="2010" name="Nature">
        <title>Genome sequencing and analysis of the model grass Brachypodium distachyon.</title>
        <authorList>
            <consortium name="International Brachypodium Initiative"/>
        </authorList>
    </citation>
    <scope>NUCLEOTIDE SEQUENCE [LARGE SCALE GENOMIC DNA]</scope>
    <source>
        <strain evidence="2 3">Bd21</strain>
    </source>
</reference>
<accession>A0A0Q3PF63</accession>
<proteinExistence type="predicted"/>
<gene>
    <name evidence="2" type="ORF">BRADI_4g14718v3</name>
</gene>
<feature type="compositionally biased region" description="Basic and acidic residues" evidence="1">
    <location>
        <begin position="69"/>
        <end position="86"/>
    </location>
</feature>
<evidence type="ECO:0000313" key="2">
    <source>
        <dbReference type="EMBL" id="KQJ87985.1"/>
    </source>
</evidence>